<dbReference type="GO" id="GO:0003676">
    <property type="term" value="F:nucleic acid binding"/>
    <property type="evidence" value="ECO:0007669"/>
    <property type="project" value="InterPro"/>
</dbReference>
<dbReference type="Pfam" id="PF00665">
    <property type="entry name" value="rve"/>
    <property type="match status" value="1"/>
</dbReference>
<dbReference type="InterPro" id="IPR025724">
    <property type="entry name" value="GAG-pre-integrase_dom"/>
</dbReference>
<reference evidence="4" key="1">
    <citation type="submission" date="2018-02" db="EMBL/GenBank/DDBJ databases">
        <authorList>
            <person name="Cohen D.B."/>
            <person name="Kent A.D."/>
        </authorList>
    </citation>
    <scope>NUCLEOTIDE SEQUENCE</scope>
</reference>
<dbReference type="InterPro" id="IPR001584">
    <property type="entry name" value="Integrase_cat-core"/>
</dbReference>
<dbReference type="SMART" id="SM00343">
    <property type="entry name" value="ZnF_C2HC"/>
    <property type="match status" value="1"/>
</dbReference>
<evidence type="ECO:0000313" key="4">
    <source>
        <dbReference type="EMBL" id="SPD09475.1"/>
    </source>
</evidence>
<dbReference type="PANTHER" id="PTHR42648:SF18">
    <property type="entry name" value="RETROTRANSPOSON, UNCLASSIFIED-LIKE PROTEIN"/>
    <property type="match status" value="1"/>
</dbReference>
<dbReference type="PANTHER" id="PTHR42648">
    <property type="entry name" value="TRANSPOSASE, PUTATIVE-RELATED"/>
    <property type="match status" value="1"/>
</dbReference>
<proteinExistence type="predicted"/>
<dbReference type="GO" id="GO:0015074">
    <property type="term" value="P:DNA integration"/>
    <property type="evidence" value="ECO:0007669"/>
    <property type="project" value="InterPro"/>
</dbReference>
<keyword evidence="1" id="KW-0863">Zinc-finger</keyword>
<keyword evidence="1" id="KW-0862">Zinc</keyword>
<sequence>MSEVRVKGKICGRLWLAAKPHLLDNDQALRKWKVKAGKAMFAIKTSIEEEMLEHIRRADTPKAAWDTFATLFSKKNNVRLQLLENELMSIAQRNMTITQYFTKVKSLCREISELDPASNISESRIRRIIIHGLRPEYRSFIVVAIQGWPVQPSLVELENLLADQEAMVKQMVGVSLKSEEEALFSSKNISRPKGRFNVGSKKRNNENINRKYEKSPRELGAQECCNNNERRSIGYKNSNLKCFNCGKMGHFHRDCRFKRRTTQGNTAAFTNQEGDSEEEWDAEASFSMIEPTEEKEMAATSIAEEDEEMALAVANPEQNMSKYKGKRVVVTADNTRLPIAHIVAQLADSGNWVLFGPKDVKVYKEIVVIGTPTMEGQRMESVYVMSAESAYVDKTRKNETVDLWHARLGHVSYHKLKVMMNKSLVKGLPQLECREDTVCAGCQYGKAHQLPYQESKFRAKEPLELVHSDVFGRVKQPSIKGMRYMVTFIDDFSRYVWVFFMKEKSETLSKFIEFRMKVENEVGKKIKCLRTDNGGEYTSDEFCDYLRKCNIRRQLTCPGTPQQNGVAERKNRHLAEICRSMLHAKNVPGRFWAECMKTAAHIINRLPQARLNFVSPFQKMWNTKPKVSHFRVFGCVCYVFVPDHLRSKFDKKAIRCIFVGYDSQRKGWRCCDPTTGRCYTSRNVIFDEASSWWSEDKATLPVLKEIEEKMPESMEEQSEKDQSKVIEEIQFFEDEGEPESSEIIQNPWQMGVHHKTPKEDQLRLEEVIEGEESLEPQLRRSTRQRKTNHRYANATLTEDQVADILTKVFNTAKFKKATWNIDPGGIERESVLRGSVKNQAPPLSLSRIF</sequence>
<dbReference type="Pfam" id="PF13976">
    <property type="entry name" value="gag_pre-integrs"/>
    <property type="match status" value="1"/>
</dbReference>
<dbReference type="Pfam" id="PF14223">
    <property type="entry name" value="Retrotran_gag_2"/>
    <property type="match status" value="1"/>
</dbReference>
<organism evidence="4">
    <name type="scientific">Fagus sylvatica</name>
    <name type="common">Beechnut</name>
    <dbReference type="NCBI Taxonomy" id="28930"/>
    <lineage>
        <taxon>Eukaryota</taxon>
        <taxon>Viridiplantae</taxon>
        <taxon>Streptophyta</taxon>
        <taxon>Embryophyta</taxon>
        <taxon>Tracheophyta</taxon>
        <taxon>Spermatophyta</taxon>
        <taxon>Magnoliopsida</taxon>
        <taxon>eudicotyledons</taxon>
        <taxon>Gunneridae</taxon>
        <taxon>Pentapetalae</taxon>
        <taxon>rosids</taxon>
        <taxon>fabids</taxon>
        <taxon>Fagales</taxon>
        <taxon>Fagaceae</taxon>
        <taxon>Fagus</taxon>
    </lineage>
</organism>
<evidence type="ECO:0008006" key="5">
    <source>
        <dbReference type="Google" id="ProtNLM"/>
    </source>
</evidence>
<dbReference type="Gene3D" id="3.30.420.10">
    <property type="entry name" value="Ribonuclease H-like superfamily/Ribonuclease H"/>
    <property type="match status" value="1"/>
</dbReference>
<feature type="domain" description="CCHC-type" evidence="2">
    <location>
        <begin position="241"/>
        <end position="256"/>
    </location>
</feature>
<dbReference type="InterPro" id="IPR012337">
    <property type="entry name" value="RNaseH-like_sf"/>
</dbReference>
<dbReference type="AlphaFoldDB" id="A0A2N9HC60"/>
<evidence type="ECO:0000259" key="2">
    <source>
        <dbReference type="PROSITE" id="PS50158"/>
    </source>
</evidence>
<dbReference type="InterPro" id="IPR001878">
    <property type="entry name" value="Znf_CCHC"/>
</dbReference>
<dbReference type="InterPro" id="IPR039537">
    <property type="entry name" value="Retrotran_Ty1/copia-like"/>
</dbReference>
<dbReference type="Pfam" id="PF25597">
    <property type="entry name" value="SH3_retrovirus"/>
    <property type="match status" value="1"/>
</dbReference>
<dbReference type="PROSITE" id="PS50994">
    <property type="entry name" value="INTEGRASE"/>
    <property type="match status" value="1"/>
</dbReference>
<accession>A0A2N9HC60</accession>
<dbReference type="InterPro" id="IPR057670">
    <property type="entry name" value="SH3_retrovirus"/>
</dbReference>
<dbReference type="InterPro" id="IPR036875">
    <property type="entry name" value="Znf_CCHC_sf"/>
</dbReference>
<dbReference type="GO" id="GO:0008270">
    <property type="term" value="F:zinc ion binding"/>
    <property type="evidence" value="ECO:0007669"/>
    <property type="project" value="UniProtKB-KW"/>
</dbReference>
<dbReference type="Pfam" id="PF00098">
    <property type="entry name" value="zf-CCHC"/>
    <property type="match status" value="1"/>
</dbReference>
<protein>
    <recommendedName>
        <fullName evidence="5">Integrase catalytic domain-containing protein</fullName>
    </recommendedName>
</protein>
<dbReference type="InterPro" id="IPR036397">
    <property type="entry name" value="RNaseH_sf"/>
</dbReference>
<dbReference type="PROSITE" id="PS50158">
    <property type="entry name" value="ZF_CCHC"/>
    <property type="match status" value="1"/>
</dbReference>
<dbReference type="Gene3D" id="4.10.60.10">
    <property type="entry name" value="Zinc finger, CCHC-type"/>
    <property type="match status" value="1"/>
</dbReference>
<gene>
    <name evidence="4" type="ORF">FSB_LOCUS37357</name>
</gene>
<evidence type="ECO:0000259" key="3">
    <source>
        <dbReference type="PROSITE" id="PS50994"/>
    </source>
</evidence>
<evidence type="ECO:0000256" key="1">
    <source>
        <dbReference type="PROSITE-ProRule" id="PRU00047"/>
    </source>
</evidence>
<name>A0A2N9HC60_FAGSY</name>
<feature type="domain" description="Integrase catalytic" evidence="3">
    <location>
        <begin position="458"/>
        <end position="624"/>
    </location>
</feature>
<keyword evidence="1" id="KW-0479">Metal-binding</keyword>
<dbReference type="EMBL" id="OIVN01003202">
    <property type="protein sequence ID" value="SPD09475.1"/>
    <property type="molecule type" value="Genomic_DNA"/>
</dbReference>
<dbReference type="SUPFAM" id="SSF53098">
    <property type="entry name" value="Ribonuclease H-like"/>
    <property type="match status" value="1"/>
</dbReference>
<dbReference type="SUPFAM" id="SSF57756">
    <property type="entry name" value="Retrovirus zinc finger-like domains"/>
    <property type="match status" value="1"/>
</dbReference>